<keyword evidence="2 6" id="KW-0889">Transcription antitermination</keyword>
<dbReference type="RefSeq" id="WP_090668580.1">
    <property type="nucleotide sequence ID" value="NZ_FOUF01000013.1"/>
</dbReference>
<gene>
    <name evidence="6" type="primary">nusB</name>
    <name evidence="7" type="ORF">SAMN05421880_11334</name>
</gene>
<dbReference type="InterPro" id="IPR035926">
    <property type="entry name" value="NusB-like_sf"/>
</dbReference>
<dbReference type="GO" id="GO:0006353">
    <property type="term" value="P:DNA-templated transcription termination"/>
    <property type="evidence" value="ECO:0007669"/>
    <property type="project" value="UniProtKB-UniRule"/>
</dbReference>
<evidence type="ECO:0000256" key="4">
    <source>
        <dbReference type="ARBA" id="ARBA00023015"/>
    </source>
</evidence>
<evidence type="ECO:0000256" key="3">
    <source>
        <dbReference type="ARBA" id="ARBA00022884"/>
    </source>
</evidence>
<dbReference type="InterPro" id="IPR006027">
    <property type="entry name" value="NusB_RsmB_TIM44"/>
</dbReference>
<keyword evidence="4 6" id="KW-0805">Transcription regulation</keyword>
<protein>
    <recommendedName>
        <fullName evidence="6">Transcription antitermination protein NusB</fullName>
    </recommendedName>
    <alternativeName>
        <fullName evidence="6">Antitermination factor NusB</fullName>
    </alternativeName>
</protein>
<dbReference type="GO" id="GO:0031564">
    <property type="term" value="P:transcription antitermination"/>
    <property type="evidence" value="ECO:0007669"/>
    <property type="project" value="UniProtKB-KW"/>
</dbReference>
<dbReference type="HAMAP" id="MF_00073">
    <property type="entry name" value="NusB"/>
    <property type="match status" value="1"/>
</dbReference>
<reference evidence="7 8" key="1">
    <citation type="submission" date="2016-10" db="EMBL/GenBank/DDBJ databases">
        <authorList>
            <person name="de Groot N.N."/>
        </authorList>
    </citation>
    <scope>NUCLEOTIDE SEQUENCE [LARGE SCALE GENOMIC DNA]</scope>
    <source>
        <strain evidence="7 8">Nm146</strain>
    </source>
</reference>
<dbReference type="PANTHER" id="PTHR11078:SF3">
    <property type="entry name" value="ANTITERMINATION NUSB DOMAIN-CONTAINING PROTEIN"/>
    <property type="match status" value="1"/>
</dbReference>
<dbReference type="NCBIfam" id="TIGR01951">
    <property type="entry name" value="nusB"/>
    <property type="match status" value="1"/>
</dbReference>
<evidence type="ECO:0000256" key="6">
    <source>
        <dbReference type="HAMAP-Rule" id="MF_00073"/>
    </source>
</evidence>
<keyword evidence="8" id="KW-1185">Reference proteome</keyword>
<comment type="function">
    <text evidence="6">Involved in transcription antitermination. Required for transcription of ribosomal RNA (rRNA) genes. Binds specifically to the boxA antiterminator sequence of the ribosomal RNA (rrn) operons.</text>
</comment>
<evidence type="ECO:0000256" key="1">
    <source>
        <dbReference type="ARBA" id="ARBA00005952"/>
    </source>
</evidence>
<dbReference type="PANTHER" id="PTHR11078">
    <property type="entry name" value="N UTILIZATION SUBSTANCE PROTEIN B-RELATED"/>
    <property type="match status" value="1"/>
</dbReference>
<dbReference type="Gene3D" id="1.10.940.10">
    <property type="entry name" value="NusB-like"/>
    <property type="match status" value="1"/>
</dbReference>
<sequence>MAAIQSTPPAKTGFKYKKRRHLSRELALQGIYQWRIAGGEASFIEDQLRETSIYSKVEEAFFSRLFLGTINNATMLEQQIQPYLDRAMADLSPVESSILLLGTYELIHHVEIPYRAIINEAIELAKTYGGTDGYKYINGVLDKLATKLRAVEVQSQARKKEESP</sequence>
<dbReference type="GO" id="GO:0005829">
    <property type="term" value="C:cytosol"/>
    <property type="evidence" value="ECO:0007669"/>
    <property type="project" value="TreeGrafter"/>
</dbReference>
<dbReference type="SUPFAM" id="SSF48013">
    <property type="entry name" value="NusB-like"/>
    <property type="match status" value="1"/>
</dbReference>
<keyword evidence="3 6" id="KW-0694">RNA-binding</keyword>
<dbReference type="STRING" id="52442.SAMN05421880_11334"/>
<evidence type="ECO:0000256" key="5">
    <source>
        <dbReference type="ARBA" id="ARBA00023163"/>
    </source>
</evidence>
<dbReference type="Pfam" id="PF01029">
    <property type="entry name" value="NusB"/>
    <property type="match status" value="1"/>
</dbReference>
<keyword evidence="5 6" id="KW-0804">Transcription</keyword>
<comment type="similarity">
    <text evidence="1 6">Belongs to the NusB family.</text>
</comment>
<organism evidence="7 8">
    <name type="scientific">Nitrosomonas nitrosa</name>
    <dbReference type="NCBI Taxonomy" id="52442"/>
    <lineage>
        <taxon>Bacteria</taxon>
        <taxon>Pseudomonadati</taxon>
        <taxon>Pseudomonadota</taxon>
        <taxon>Betaproteobacteria</taxon>
        <taxon>Nitrosomonadales</taxon>
        <taxon>Nitrosomonadaceae</taxon>
        <taxon>Nitrosomonas</taxon>
    </lineage>
</organism>
<accession>A0A1I4PYQ3</accession>
<proteinExistence type="inferred from homology"/>
<dbReference type="InterPro" id="IPR011605">
    <property type="entry name" value="NusB_fam"/>
</dbReference>
<evidence type="ECO:0000313" key="7">
    <source>
        <dbReference type="EMBL" id="SFM32942.1"/>
    </source>
</evidence>
<dbReference type="Proteomes" id="UP000199561">
    <property type="component" value="Unassembled WGS sequence"/>
</dbReference>
<evidence type="ECO:0000256" key="2">
    <source>
        <dbReference type="ARBA" id="ARBA00022814"/>
    </source>
</evidence>
<dbReference type="EMBL" id="FOUF01000013">
    <property type="protein sequence ID" value="SFM32942.1"/>
    <property type="molecule type" value="Genomic_DNA"/>
</dbReference>
<dbReference type="AlphaFoldDB" id="A0A1I4PYQ3"/>
<evidence type="ECO:0000313" key="8">
    <source>
        <dbReference type="Proteomes" id="UP000199561"/>
    </source>
</evidence>
<name>A0A1I4PYQ3_9PROT</name>
<dbReference type="GO" id="GO:0003723">
    <property type="term" value="F:RNA binding"/>
    <property type="evidence" value="ECO:0007669"/>
    <property type="project" value="UniProtKB-UniRule"/>
</dbReference>